<proteinExistence type="predicted"/>
<feature type="compositionally biased region" description="Basic residues" evidence="1">
    <location>
        <begin position="249"/>
        <end position="267"/>
    </location>
</feature>
<dbReference type="Gene3D" id="3.40.50.1460">
    <property type="match status" value="1"/>
</dbReference>
<gene>
    <name evidence="4" type="ORF">A4E84_19035</name>
</gene>
<dbReference type="InterPro" id="IPR011600">
    <property type="entry name" value="Pept_C14_caspase"/>
</dbReference>
<dbReference type="SUPFAM" id="SSF52129">
    <property type="entry name" value="Caspase-like"/>
    <property type="match status" value="1"/>
</dbReference>
<accession>A0A143C1W7</accession>
<dbReference type="Pfam" id="PF13360">
    <property type="entry name" value="PQQ_2"/>
    <property type="match status" value="2"/>
</dbReference>
<dbReference type="GO" id="GO:0006508">
    <property type="term" value="P:proteolysis"/>
    <property type="evidence" value="ECO:0007669"/>
    <property type="project" value="InterPro"/>
</dbReference>
<dbReference type="Gene3D" id="2.130.10.10">
    <property type="entry name" value="YVTN repeat-like/Quinoprotein amine dehydrogenase"/>
    <property type="match status" value="1"/>
</dbReference>
<dbReference type="InterPro" id="IPR018247">
    <property type="entry name" value="EF_Hand_1_Ca_BS"/>
</dbReference>
<evidence type="ECO:0000259" key="2">
    <source>
        <dbReference type="Pfam" id="PF00656"/>
    </source>
</evidence>
<evidence type="ECO:0000256" key="1">
    <source>
        <dbReference type="SAM" id="MobiDB-lite"/>
    </source>
</evidence>
<dbReference type="KEGG" id="stsi:A4E84_19035"/>
<feature type="region of interest" description="Disordered" evidence="1">
    <location>
        <begin position="249"/>
        <end position="279"/>
    </location>
</feature>
<protein>
    <submittedName>
        <fullName evidence="4">Molecular chaperone DnaJ</fullName>
    </submittedName>
</protein>
<dbReference type="Proteomes" id="UP000076096">
    <property type="component" value="Chromosome"/>
</dbReference>
<dbReference type="InterPro" id="IPR002372">
    <property type="entry name" value="PQQ_rpt_dom"/>
</dbReference>
<dbReference type="EMBL" id="CP015098">
    <property type="protein sequence ID" value="AMW11413.1"/>
    <property type="molecule type" value="Genomic_DNA"/>
</dbReference>
<dbReference type="InterPro" id="IPR011047">
    <property type="entry name" value="Quinoprotein_ADH-like_sf"/>
</dbReference>
<feature type="domain" description="Peptidase C14 caspase" evidence="2">
    <location>
        <begin position="11"/>
        <end position="237"/>
    </location>
</feature>
<reference evidence="5" key="1">
    <citation type="submission" date="2016-04" db="EMBL/GenBank/DDBJ databases">
        <authorList>
            <person name="Zhang B."/>
        </authorList>
    </citation>
    <scope>NUCLEOTIDE SEQUENCE [LARGE SCALE GENOMIC DNA]</scope>
    <source>
        <strain evidence="5">S10</strain>
    </source>
</reference>
<dbReference type="PANTHER" id="PTHR34512">
    <property type="entry name" value="CELL SURFACE PROTEIN"/>
    <property type="match status" value="1"/>
</dbReference>
<dbReference type="STRING" id="1783515.A4E84_19035"/>
<evidence type="ECO:0000313" key="5">
    <source>
        <dbReference type="Proteomes" id="UP000076096"/>
    </source>
</evidence>
<dbReference type="InterPro" id="IPR018391">
    <property type="entry name" value="PQQ_b-propeller_rpt"/>
</dbReference>
<dbReference type="PANTHER" id="PTHR34512:SF30">
    <property type="entry name" value="OUTER MEMBRANE PROTEIN ASSEMBLY FACTOR BAMB"/>
    <property type="match status" value="1"/>
</dbReference>
<dbReference type="RefSeq" id="WP_062927742.1">
    <property type="nucleotide sequence ID" value="NZ_CP015098.1"/>
</dbReference>
<dbReference type="InterPro" id="IPR015943">
    <property type="entry name" value="WD40/YVTN_repeat-like_dom_sf"/>
</dbReference>
<sequence length="615" mass="67406">MTAQALGEGYRRALLIGTGTYDHPELSKLLSPEADCAGLTEVLRDPEIGQFEVQQLVDVDRPMLERSIEEFFLTARRDDVCLLYFSCHGVRNRSDKLYFAVRNTDPERPAHSAISASFVHDMMDECRARSVVVVVDCCYSGLFIPGAKGSESAGFEEVLAGHGRVIVTAGTRLQRAWEGDHSDAEAPALSRFTSAIVEGLRSGDADLNGDGLVTLQELFKYTSERLHLEGVEQTPRMGGEMQYDIALARVKKKRRQRSSRTTKKTQSRRTAGPSPTRRAEVPWRVSAASGSARQPVLSDGILVVHEKYSLHVFDAESRRRYPLIQTNYPGSAVFHSGTAYFPGPGSLLRSVDLRTGKPRRSARLQVCDGLLSVSVDTLYATSPDGSLHSIDVRSDGVRWSQKLGQPAVGCPPEVAAGSVIVMTEESRPLGDTTDPAEKRVQAVLEVTGQPNWSYRPERPLSGEWTVTDSGIYLVQQVDLSRQRIVAVDPTNGEPLWRFDAAANLAVAPAAVSGLVVFGDVDNRLVALDAKSGAQLWERKTKGRVLTRPFAVGDTLFTADRAATLTAWKLPVGRKLRSYEVLLSADRQGAPACTNDWLYLTDSQGDMHALPTKLRA</sequence>
<dbReference type="GO" id="GO:0004197">
    <property type="term" value="F:cysteine-type endopeptidase activity"/>
    <property type="evidence" value="ECO:0007669"/>
    <property type="project" value="InterPro"/>
</dbReference>
<dbReference type="SUPFAM" id="SSF50998">
    <property type="entry name" value="Quinoprotein alcohol dehydrogenase-like"/>
    <property type="match status" value="1"/>
</dbReference>
<name>A0A143C1W7_9ACTN</name>
<evidence type="ECO:0000259" key="3">
    <source>
        <dbReference type="Pfam" id="PF13360"/>
    </source>
</evidence>
<dbReference type="InterPro" id="IPR029030">
    <property type="entry name" value="Caspase-like_dom_sf"/>
</dbReference>
<feature type="domain" description="Pyrrolo-quinoline quinone repeat" evidence="3">
    <location>
        <begin position="481"/>
        <end position="609"/>
    </location>
</feature>
<dbReference type="PROSITE" id="PS00018">
    <property type="entry name" value="EF_HAND_1"/>
    <property type="match status" value="1"/>
</dbReference>
<evidence type="ECO:0000313" key="4">
    <source>
        <dbReference type="EMBL" id="AMW11413.1"/>
    </source>
</evidence>
<dbReference type="Pfam" id="PF00656">
    <property type="entry name" value="Peptidase_C14"/>
    <property type="match status" value="1"/>
</dbReference>
<keyword evidence="5" id="KW-1185">Reference proteome</keyword>
<organism evidence="4 5">
    <name type="scientific">Streptomyces qaidamensis</name>
    <dbReference type="NCBI Taxonomy" id="1783515"/>
    <lineage>
        <taxon>Bacteria</taxon>
        <taxon>Bacillati</taxon>
        <taxon>Actinomycetota</taxon>
        <taxon>Actinomycetes</taxon>
        <taxon>Kitasatosporales</taxon>
        <taxon>Streptomycetaceae</taxon>
        <taxon>Streptomyces</taxon>
        <taxon>Streptomyces aurantiacus group</taxon>
    </lineage>
</organism>
<dbReference type="NCBIfam" id="NF047832">
    <property type="entry name" value="caspase_w_EACC1"/>
    <property type="match status" value="1"/>
</dbReference>
<feature type="domain" description="Pyrrolo-quinoline quinone repeat" evidence="3">
    <location>
        <begin position="348"/>
        <end position="457"/>
    </location>
</feature>
<dbReference type="SMART" id="SM00564">
    <property type="entry name" value="PQQ"/>
    <property type="match status" value="3"/>
</dbReference>
<dbReference type="AlphaFoldDB" id="A0A143C1W7"/>